<evidence type="ECO:0000256" key="1">
    <source>
        <dbReference type="ARBA" id="ARBA00000024"/>
    </source>
</evidence>
<evidence type="ECO:0000256" key="3">
    <source>
        <dbReference type="ARBA" id="ARBA00012721"/>
    </source>
</evidence>
<evidence type="ECO:0000256" key="6">
    <source>
        <dbReference type="ARBA" id="ARBA00023102"/>
    </source>
</evidence>
<dbReference type="GO" id="GO:0004635">
    <property type="term" value="F:phosphoribosyl-AMP cyclohydrolase activity"/>
    <property type="evidence" value="ECO:0007669"/>
    <property type="project" value="UniProtKB-EC"/>
</dbReference>
<dbReference type="GO" id="GO:0000105">
    <property type="term" value="P:L-histidine biosynthetic process"/>
    <property type="evidence" value="ECO:0007669"/>
    <property type="project" value="UniProtKB-UniPathway"/>
</dbReference>
<dbReference type="EMBL" id="JRYO01000058">
    <property type="protein sequence ID" value="KHE93391.1"/>
    <property type="molecule type" value="Genomic_DNA"/>
</dbReference>
<accession>A0A0B0EN39</accession>
<evidence type="ECO:0000256" key="2">
    <source>
        <dbReference type="ARBA" id="ARBA00005169"/>
    </source>
</evidence>
<name>A0A0B0EN39_9BACT</name>
<dbReference type="AlphaFoldDB" id="A0A0B0EN39"/>
<dbReference type="Pfam" id="PF01502">
    <property type="entry name" value="PRA-CH"/>
    <property type="match status" value="1"/>
</dbReference>
<organism evidence="8 9">
    <name type="scientific">Candidatus Scalindua brodae</name>
    <dbReference type="NCBI Taxonomy" id="237368"/>
    <lineage>
        <taxon>Bacteria</taxon>
        <taxon>Pseudomonadati</taxon>
        <taxon>Planctomycetota</taxon>
        <taxon>Candidatus Brocadiia</taxon>
        <taxon>Candidatus Brocadiales</taxon>
        <taxon>Candidatus Scalinduaceae</taxon>
        <taxon>Candidatus Scalindua</taxon>
    </lineage>
</organism>
<dbReference type="NCBIfam" id="NF000768">
    <property type="entry name" value="PRK00051.1"/>
    <property type="match status" value="1"/>
</dbReference>
<protein>
    <recommendedName>
        <fullName evidence="3">phosphoribosyl-AMP cyclohydrolase</fullName>
        <ecNumber evidence="3">3.5.4.19</ecNumber>
    </recommendedName>
</protein>
<dbReference type="Gene3D" id="3.10.20.810">
    <property type="entry name" value="Phosphoribosyl-AMP cyclohydrolase"/>
    <property type="match status" value="1"/>
</dbReference>
<keyword evidence="4" id="KW-0028">Amino-acid biosynthesis</keyword>
<keyword evidence="5 8" id="KW-0378">Hydrolase</keyword>
<comment type="catalytic activity">
    <reaction evidence="1">
        <text>1-(5-phospho-beta-D-ribosyl)-5'-AMP + H2O = 1-(5-phospho-beta-D-ribosyl)-5-[(5-phospho-beta-D-ribosylamino)methylideneamino]imidazole-4-carboxamide</text>
        <dbReference type="Rhea" id="RHEA:20049"/>
        <dbReference type="ChEBI" id="CHEBI:15377"/>
        <dbReference type="ChEBI" id="CHEBI:58435"/>
        <dbReference type="ChEBI" id="CHEBI:59457"/>
        <dbReference type="EC" id="3.5.4.19"/>
    </reaction>
</comment>
<dbReference type="EC" id="3.5.4.19" evidence="3"/>
<evidence type="ECO:0000256" key="5">
    <source>
        <dbReference type="ARBA" id="ARBA00022801"/>
    </source>
</evidence>
<proteinExistence type="predicted"/>
<evidence type="ECO:0000259" key="7">
    <source>
        <dbReference type="Pfam" id="PF01502"/>
    </source>
</evidence>
<evidence type="ECO:0000313" key="9">
    <source>
        <dbReference type="Proteomes" id="UP000030652"/>
    </source>
</evidence>
<dbReference type="PANTHER" id="PTHR42945">
    <property type="entry name" value="HISTIDINE BIOSYNTHESIS BIFUNCTIONAL PROTEIN"/>
    <property type="match status" value="1"/>
</dbReference>
<comment type="caution">
    <text evidence="8">The sequence shown here is derived from an EMBL/GenBank/DDBJ whole genome shotgun (WGS) entry which is preliminary data.</text>
</comment>
<evidence type="ECO:0000313" key="8">
    <source>
        <dbReference type="EMBL" id="KHE93391.1"/>
    </source>
</evidence>
<dbReference type="PANTHER" id="PTHR42945:SF1">
    <property type="entry name" value="HISTIDINE BIOSYNTHESIS BIFUNCTIONAL PROTEIN HIS7"/>
    <property type="match status" value="1"/>
</dbReference>
<dbReference type="InterPro" id="IPR002496">
    <property type="entry name" value="PRib_AMP_CycHydrolase_dom"/>
</dbReference>
<dbReference type="InterPro" id="IPR038019">
    <property type="entry name" value="PRib_AMP_CycHydrolase_sf"/>
</dbReference>
<dbReference type="Proteomes" id="UP000030652">
    <property type="component" value="Unassembled WGS sequence"/>
</dbReference>
<keyword evidence="6" id="KW-0368">Histidine biosynthesis</keyword>
<dbReference type="SUPFAM" id="SSF141734">
    <property type="entry name" value="HisI-like"/>
    <property type="match status" value="1"/>
</dbReference>
<gene>
    <name evidence="8" type="primary">hisIE</name>
    <name evidence="8" type="ORF">SCABRO_00817</name>
</gene>
<comment type="pathway">
    <text evidence="2">Amino-acid biosynthesis; L-histidine biosynthesis; L-histidine from 5-phospho-alpha-D-ribose 1-diphosphate: step 3/9.</text>
</comment>
<feature type="domain" description="Phosphoribosyl-AMP cyclohydrolase" evidence="7">
    <location>
        <begin position="30"/>
        <end position="102"/>
    </location>
</feature>
<sequence>MKLLDNVKFDDKGLIPAVIVDVTDNRVLTLCFMNKDALEKTVETGKVHVFRRSQNRLMIKGETSGHTQLVEEVFFDCEGKSLVIKVKQNVAACHAGYMSCYYRKYNNKTNSIEINEEKIFDPEKIYKS</sequence>
<reference evidence="8 9" key="1">
    <citation type="submission" date="2014-10" db="EMBL/GenBank/DDBJ databases">
        <title>Draft genome of anammox bacterium scalindua brodae, obtained using differential coverage binning of sequence data from two enrichment reactors.</title>
        <authorList>
            <person name="Speth D.R."/>
            <person name="Russ L."/>
            <person name="Kartal B."/>
            <person name="Op den Camp H.J."/>
            <person name="Dutilh B.E."/>
            <person name="Jetten M.S."/>
        </authorList>
    </citation>
    <scope>NUCLEOTIDE SEQUENCE [LARGE SCALE GENOMIC DNA]</scope>
    <source>
        <strain evidence="8">RU1</strain>
    </source>
</reference>
<dbReference type="UniPathway" id="UPA00031">
    <property type="reaction ID" value="UER00008"/>
</dbReference>
<dbReference type="eggNOG" id="COG0139">
    <property type="taxonomic scope" value="Bacteria"/>
</dbReference>
<evidence type="ECO:0000256" key="4">
    <source>
        <dbReference type="ARBA" id="ARBA00022605"/>
    </source>
</evidence>